<keyword evidence="2" id="KW-1185">Reference proteome</keyword>
<reference evidence="1" key="1">
    <citation type="submission" date="2022-10" db="EMBL/GenBank/DDBJ databases">
        <title>Candidatus Kirkpatrella diaphorinas gen. nov., sp. nov., an uncultured endosymbiont identified in a population of Diaphorina citri from Hawaii.</title>
        <authorList>
            <person name="Henry E.M."/>
            <person name="Carlson C.R."/>
            <person name="Kuo Y.-W."/>
        </authorList>
    </citation>
    <scope>NUCLEOTIDE SEQUENCE</scope>
    <source>
        <strain evidence="1">CADCRV1</strain>
    </source>
</reference>
<evidence type="ECO:0000313" key="2">
    <source>
        <dbReference type="Proteomes" id="UP001163831"/>
    </source>
</evidence>
<protein>
    <submittedName>
        <fullName evidence="1">Uncharacterized protein</fullName>
    </submittedName>
</protein>
<gene>
    <name evidence="1" type="ORF">N5W20_06565</name>
</gene>
<evidence type="ECO:0000313" key="1">
    <source>
        <dbReference type="EMBL" id="UYH50776.1"/>
    </source>
</evidence>
<name>A0ABY6GJC4_9PROT</name>
<accession>A0ABY6GJC4</accession>
<dbReference type="RefSeq" id="WP_319806363.1">
    <property type="nucleotide sequence ID" value="NZ_CP107052.1"/>
</dbReference>
<sequence>MSMQEHIQWGRAFLQRFHEETPWQLPFSVNGTTRRHGNLKVEKDFSNFEEMLKLALSDYRKDGFRNVGNPDVNDLLPVSYSSTGFRLSCSDGYGIKKSRDRCSLSMGSPAYSEGIGALREFAFSCYDFKPGGINAPWVATGMIGHVIEVLKESVVYCVDLTYTTERLVLACIENDLEAKYDVYMKGGPIIGPITYFGNPAVIDVLKDEPDMQPYGDGLLLRLTDDIANAERPEIVARLHAIRCKLLDAGIKSLEHGINRADWGCDGSSVLQGEPERWERTPKD</sequence>
<dbReference type="EMBL" id="CP107052">
    <property type="protein sequence ID" value="UYH50776.1"/>
    <property type="molecule type" value="Genomic_DNA"/>
</dbReference>
<proteinExistence type="predicted"/>
<dbReference type="Proteomes" id="UP001163831">
    <property type="component" value="Chromosome"/>
</dbReference>
<organism evidence="1 2">
    <name type="scientific">Candidatus Kirkpatrickella diaphorinae</name>
    <dbReference type="NCBI Taxonomy" id="2984322"/>
    <lineage>
        <taxon>Bacteria</taxon>
        <taxon>Pseudomonadati</taxon>
        <taxon>Pseudomonadota</taxon>
        <taxon>Alphaproteobacteria</taxon>
        <taxon>Acetobacterales</taxon>
        <taxon>Acetobacteraceae</taxon>
        <taxon>Candidatus Kirkpatrickella</taxon>
    </lineage>
</organism>